<sequence>MPRPGQEHVVTNSAKTSAVDELILQNCWFTTREISVELSISKGTVHHIIHKSLVMAKFVHSGCPRICQRIRRRRDGNWIPQQHRSFCTEAIHSLPT</sequence>
<proteinExistence type="predicted"/>
<organism evidence="1 2">
    <name type="scientific">Araneus ventricosus</name>
    <name type="common">Orbweaver spider</name>
    <name type="synonym">Epeira ventricosa</name>
    <dbReference type="NCBI Taxonomy" id="182803"/>
    <lineage>
        <taxon>Eukaryota</taxon>
        <taxon>Metazoa</taxon>
        <taxon>Ecdysozoa</taxon>
        <taxon>Arthropoda</taxon>
        <taxon>Chelicerata</taxon>
        <taxon>Arachnida</taxon>
        <taxon>Araneae</taxon>
        <taxon>Araneomorphae</taxon>
        <taxon>Entelegynae</taxon>
        <taxon>Araneoidea</taxon>
        <taxon>Araneidae</taxon>
        <taxon>Araneus</taxon>
    </lineage>
</organism>
<protein>
    <submittedName>
        <fullName evidence="1">Uncharacterized protein</fullName>
    </submittedName>
</protein>
<keyword evidence="2" id="KW-1185">Reference proteome</keyword>
<name>A0A4Y2HWF0_ARAVE</name>
<evidence type="ECO:0000313" key="1">
    <source>
        <dbReference type="EMBL" id="GBM69847.1"/>
    </source>
</evidence>
<dbReference type="AlphaFoldDB" id="A0A4Y2HWF0"/>
<reference evidence="1 2" key="1">
    <citation type="journal article" date="2019" name="Sci. Rep.">
        <title>Orb-weaving spider Araneus ventricosus genome elucidates the spidroin gene catalogue.</title>
        <authorList>
            <person name="Kono N."/>
            <person name="Nakamura H."/>
            <person name="Ohtoshi R."/>
            <person name="Moran D.A.P."/>
            <person name="Shinohara A."/>
            <person name="Yoshida Y."/>
            <person name="Fujiwara M."/>
            <person name="Mori M."/>
            <person name="Tomita M."/>
            <person name="Arakawa K."/>
        </authorList>
    </citation>
    <scope>NUCLEOTIDE SEQUENCE [LARGE SCALE GENOMIC DNA]</scope>
</reference>
<evidence type="ECO:0000313" key="2">
    <source>
        <dbReference type="Proteomes" id="UP000499080"/>
    </source>
</evidence>
<dbReference type="Proteomes" id="UP000499080">
    <property type="component" value="Unassembled WGS sequence"/>
</dbReference>
<comment type="caution">
    <text evidence="1">The sequence shown here is derived from an EMBL/GenBank/DDBJ whole genome shotgun (WGS) entry which is preliminary data.</text>
</comment>
<dbReference type="EMBL" id="BGPR01002216">
    <property type="protein sequence ID" value="GBM69847.1"/>
    <property type="molecule type" value="Genomic_DNA"/>
</dbReference>
<gene>
    <name evidence="1" type="ORF">AVEN_198550_1</name>
</gene>
<dbReference type="OrthoDB" id="7537251at2759"/>
<accession>A0A4Y2HWF0</accession>